<proteinExistence type="predicted"/>
<keyword evidence="2" id="KW-1185">Reference proteome</keyword>
<dbReference type="Proteomes" id="UP001519460">
    <property type="component" value="Unassembled WGS sequence"/>
</dbReference>
<evidence type="ECO:0000313" key="2">
    <source>
        <dbReference type="Proteomes" id="UP001519460"/>
    </source>
</evidence>
<gene>
    <name evidence="1" type="ORF">BaRGS_00023119</name>
</gene>
<protein>
    <submittedName>
        <fullName evidence="1">Uncharacterized protein</fullName>
    </submittedName>
</protein>
<organism evidence="1 2">
    <name type="scientific">Batillaria attramentaria</name>
    <dbReference type="NCBI Taxonomy" id="370345"/>
    <lineage>
        <taxon>Eukaryota</taxon>
        <taxon>Metazoa</taxon>
        <taxon>Spiralia</taxon>
        <taxon>Lophotrochozoa</taxon>
        <taxon>Mollusca</taxon>
        <taxon>Gastropoda</taxon>
        <taxon>Caenogastropoda</taxon>
        <taxon>Sorbeoconcha</taxon>
        <taxon>Cerithioidea</taxon>
        <taxon>Batillariidae</taxon>
        <taxon>Batillaria</taxon>
    </lineage>
</organism>
<evidence type="ECO:0000313" key="1">
    <source>
        <dbReference type="EMBL" id="KAK7485670.1"/>
    </source>
</evidence>
<reference evidence="1 2" key="1">
    <citation type="journal article" date="2023" name="Sci. Data">
        <title>Genome assembly of the Korean intertidal mud-creeper Batillaria attramentaria.</title>
        <authorList>
            <person name="Patra A.K."/>
            <person name="Ho P.T."/>
            <person name="Jun S."/>
            <person name="Lee S.J."/>
            <person name="Kim Y."/>
            <person name="Won Y.J."/>
        </authorList>
    </citation>
    <scope>NUCLEOTIDE SEQUENCE [LARGE SCALE GENOMIC DNA]</scope>
    <source>
        <strain evidence="1">Wonlab-2016</strain>
    </source>
</reference>
<comment type="caution">
    <text evidence="1">The sequence shown here is derived from an EMBL/GenBank/DDBJ whole genome shotgun (WGS) entry which is preliminary data.</text>
</comment>
<accession>A0ABD0KEX4</accession>
<name>A0ABD0KEX4_9CAEN</name>
<dbReference type="AlphaFoldDB" id="A0ABD0KEX4"/>
<sequence length="191" mass="20632">MPDWIGVSALFADNSRGGITQCDFMLNETLNGLRLSAGAYRLLTLPNAGGNSTLSEALSFELLQRCFRAKLLKTEMEVSYFPLGGSMTDYVCSMGGHSIAVSVTRAMKFKGDYSEDDAECLLNKKLKGVVQSSQNALDKWSKQILHVWATSATAANAINAAYHNRVPATLKANTVVLVTTAAVSHFIFTNG</sequence>
<dbReference type="EMBL" id="JACVVK020000191">
    <property type="protein sequence ID" value="KAK7485670.1"/>
    <property type="molecule type" value="Genomic_DNA"/>
</dbReference>